<evidence type="ECO:0000256" key="4">
    <source>
        <dbReference type="ARBA" id="ARBA00022448"/>
    </source>
</evidence>
<comment type="function">
    <text evidence="13">Produces ATP from ADP in the presence of a proton gradient across the membrane. The catalytic sites are hosted primarily by the beta subunits.</text>
</comment>
<evidence type="ECO:0000256" key="5">
    <source>
        <dbReference type="ARBA" id="ARBA00022741"/>
    </source>
</evidence>
<name>A0A0J8BAF2_BETVV</name>
<gene>
    <name evidence="19" type="ORF">BVRB_7g180250</name>
</gene>
<dbReference type="EMBL" id="KQ090349">
    <property type="protein sequence ID" value="KMS96943.1"/>
    <property type="molecule type" value="Genomic_DNA"/>
</dbReference>
<evidence type="ECO:0000256" key="11">
    <source>
        <dbReference type="ARBA" id="ARBA00023196"/>
    </source>
</evidence>
<dbReference type="GO" id="GO:0005739">
    <property type="term" value="C:mitochondrion"/>
    <property type="evidence" value="ECO:0007669"/>
    <property type="project" value="GOC"/>
</dbReference>
<protein>
    <recommendedName>
        <fullName evidence="3">H(+)-transporting two-sector ATPase</fullName>
        <ecNumber evidence="3">7.1.2.2</ecNumber>
    </recommendedName>
    <alternativeName>
        <fullName evidence="15">ATP synthase F1 sector subunit beta</fullName>
    </alternativeName>
    <alternativeName>
        <fullName evidence="14">F-ATPase subunit beta</fullName>
    </alternativeName>
</protein>
<proteinExistence type="inferred from homology"/>
<evidence type="ECO:0000256" key="2">
    <source>
        <dbReference type="ARBA" id="ARBA00008936"/>
    </source>
</evidence>
<evidence type="ECO:0000259" key="17">
    <source>
        <dbReference type="Pfam" id="PF00006"/>
    </source>
</evidence>
<dbReference type="Pfam" id="PF00006">
    <property type="entry name" value="ATP-synt_ab"/>
    <property type="match status" value="1"/>
</dbReference>
<keyword evidence="10" id="KW-0472">Membrane</keyword>
<dbReference type="Pfam" id="PF22919">
    <property type="entry name" value="ATP-synt_VA_C"/>
    <property type="match status" value="1"/>
</dbReference>
<dbReference type="PROSITE" id="PS00152">
    <property type="entry name" value="ATPASE_ALPHA_BETA"/>
    <property type="match status" value="1"/>
</dbReference>
<evidence type="ECO:0000313" key="20">
    <source>
        <dbReference type="Proteomes" id="UP000035740"/>
    </source>
</evidence>
<dbReference type="OrthoDB" id="149879at2759"/>
<dbReference type="Proteomes" id="UP000035740">
    <property type="component" value="Unassembled WGS sequence"/>
</dbReference>
<keyword evidence="6" id="KW-0375">Hydrogen ion transport</keyword>
<keyword evidence="4" id="KW-0813">Transport</keyword>
<keyword evidence="8" id="KW-1278">Translocase</keyword>
<evidence type="ECO:0000256" key="1">
    <source>
        <dbReference type="ARBA" id="ARBA00004170"/>
    </source>
</evidence>
<evidence type="ECO:0000256" key="15">
    <source>
        <dbReference type="ARBA" id="ARBA00042742"/>
    </source>
</evidence>
<keyword evidence="11" id="KW-0139">CF(1)</keyword>
<evidence type="ECO:0000256" key="3">
    <source>
        <dbReference type="ARBA" id="ARBA00012473"/>
    </source>
</evidence>
<dbReference type="PANTHER" id="PTHR15184:SF71">
    <property type="entry name" value="ATP SYNTHASE SUBUNIT BETA, MITOCHONDRIAL"/>
    <property type="match status" value="1"/>
</dbReference>
<dbReference type="Gramene" id="KMS96943">
    <property type="protein sequence ID" value="KMS96943"/>
    <property type="gene ID" value="BVRB_7g180250"/>
</dbReference>
<reference evidence="19 20" key="1">
    <citation type="journal article" date="2014" name="Nature">
        <title>The genome of the recently domesticated crop plant sugar beet (Beta vulgaris).</title>
        <authorList>
            <person name="Dohm J.C."/>
            <person name="Minoche A.E."/>
            <person name="Holtgrawe D."/>
            <person name="Capella-Gutierrez S."/>
            <person name="Zakrzewski F."/>
            <person name="Tafer H."/>
            <person name="Rupp O."/>
            <person name="Sorensen T.R."/>
            <person name="Stracke R."/>
            <person name="Reinhardt R."/>
            <person name="Goesmann A."/>
            <person name="Kraft T."/>
            <person name="Schulz B."/>
            <person name="Stadler P.F."/>
            <person name="Schmidt T."/>
            <person name="Gabaldon T."/>
            <person name="Lehrach H."/>
            <person name="Weisshaar B."/>
            <person name="Himmelbauer H."/>
        </authorList>
    </citation>
    <scope>NUCLEOTIDE SEQUENCE [LARGE SCALE GENOMIC DNA]</scope>
    <source>
        <tissue evidence="19">Taproot</tissue>
    </source>
</reference>
<comment type="similarity">
    <text evidence="2">Belongs to the ATPase alpha/beta chains family.</text>
</comment>
<accession>A0A0J8BAF2</accession>
<evidence type="ECO:0000256" key="7">
    <source>
        <dbReference type="ARBA" id="ARBA00022840"/>
    </source>
</evidence>
<organism evidence="19 20">
    <name type="scientific">Beta vulgaris subsp. vulgaris</name>
    <name type="common">Beet</name>
    <dbReference type="NCBI Taxonomy" id="3555"/>
    <lineage>
        <taxon>Eukaryota</taxon>
        <taxon>Viridiplantae</taxon>
        <taxon>Streptophyta</taxon>
        <taxon>Embryophyta</taxon>
        <taxon>Tracheophyta</taxon>
        <taxon>Spermatophyta</taxon>
        <taxon>Magnoliopsida</taxon>
        <taxon>eudicotyledons</taxon>
        <taxon>Gunneridae</taxon>
        <taxon>Pentapetalae</taxon>
        <taxon>Caryophyllales</taxon>
        <taxon>Chenopodiaceae</taxon>
        <taxon>Betoideae</taxon>
        <taxon>Beta</taxon>
    </lineage>
</organism>
<comment type="subcellular location">
    <subcellularLocation>
        <location evidence="1">Membrane</location>
        <topology evidence="1">Peripheral membrane protein</topology>
    </subcellularLocation>
</comment>
<keyword evidence="12" id="KW-0066">ATP synthesis</keyword>
<evidence type="ECO:0000256" key="13">
    <source>
        <dbReference type="ARBA" id="ARBA00037290"/>
    </source>
</evidence>
<evidence type="ECO:0000256" key="16">
    <source>
        <dbReference type="ARBA" id="ARBA00048383"/>
    </source>
</evidence>
<dbReference type="InterPro" id="IPR000194">
    <property type="entry name" value="ATPase_F1/V1/A1_a/bsu_nucl-bd"/>
</dbReference>
<dbReference type="Gene3D" id="3.40.50.300">
    <property type="entry name" value="P-loop containing nucleotide triphosphate hydrolases"/>
    <property type="match status" value="1"/>
</dbReference>
<sequence>MGSLQERITSTKEGSQASIQAVYVPEDDLTDPAPATTFAHLDATTVISRGLAAKGIYPAVDQLDSMSTMLQPRIVGEEHYEIAQRVRQILQHYKELQDIITVLGLDELSEEDRLTVARA</sequence>
<dbReference type="GO" id="GO:0046933">
    <property type="term" value="F:proton-transporting ATP synthase activity, rotational mechanism"/>
    <property type="evidence" value="ECO:0007669"/>
    <property type="project" value="TreeGrafter"/>
</dbReference>
<dbReference type="InterPro" id="IPR024034">
    <property type="entry name" value="ATPase_F1/V1_b/a_C"/>
</dbReference>
<evidence type="ECO:0000313" key="19">
    <source>
        <dbReference type="EMBL" id="KMS96943.1"/>
    </source>
</evidence>
<dbReference type="GO" id="GO:0042776">
    <property type="term" value="P:proton motive force-driven mitochondrial ATP synthesis"/>
    <property type="evidence" value="ECO:0007669"/>
    <property type="project" value="TreeGrafter"/>
</dbReference>
<dbReference type="OMA" id="AIRTNYP"/>
<keyword evidence="7" id="KW-0067">ATP-binding</keyword>
<keyword evidence="5" id="KW-0547">Nucleotide-binding</keyword>
<dbReference type="InterPro" id="IPR050053">
    <property type="entry name" value="ATPase_alpha/beta_chains"/>
</dbReference>
<evidence type="ECO:0000259" key="18">
    <source>
        <dbReference type="Pfam" id="PF22919"/>
    </source>
</evidence>
<dbReference type="GO" id="GO:0045259">
    <property type="term" value="C:proton-transporting ATP synthase complex"/>
    <property type="evidence" value="ECO:0007669"/>
    <property type="project" value="UniProtKB-KW"/>
</dbReference>
<dbReference type="GO" id="GO:0005524">
    <property type="term" value="F:ATP binding"/>
    <property type="evidence" value="ECO:0007669"/>
    <property type="project" value="UniProtKB-KW"/>
</dbReference>
<keyword evidence="20" id="KW-1185">Reference proteome</keyword>
<evidence type="ECO:0000256" key="12">
    <source>
        <dbReference type="ARBA" id="ARBA00023310"/>
    </source>
</evidence>
<feature type="domain" description="ATP synthase A/B type C-terminal" evidence="18">
    <location>
        <begin position="73"/>
        <end position="119"/>
    </location>
</feature>
<dbReference type="SUPFAM" id="SSF52540">
    <property type="entry name" value="P-loop containing nucleoside triphosphate hydrolases"/>
    <property type="match status" value="1"/>
</dbReference>
<dbReference type="PANTHER" id="PTHR15184">
    <property type="entry name" value="ATP SYNTHASE"/>
    <property type="match status" value="1"/>
</dbReference>
<comment type="catalytic activity">
    <reaction evidence="16">
        <text>ATP + H2O + 4 H(+)(in) = ADP + phosphate + 5 H(+)(out)</text>
        <dbReference type="Rhea" id="RHEA:57720"/>
        <dbReference type="ChEBI" id="CHEBI:15377"/>
        <dbReference type="ChEBI" id="CHEBI:15378"/>
        <dbReference type="ChEBI" id="CHEBI:30616"/>
        <dbReference type="ChEBI" id="CHEBI:43474"/>
        <dbReference type="ChEBI" id="CHEBI:456216"/>
        <dbReference type="EC" id="7.1.2.2"/>
    </reaction>
</comment>
<dbReference type="InterPro" id="IPR027417">
    <property type="entry name" value="P-loop_NTPase"/>
</dbReference>
<dbReference type="InterPro" id="IPR020003">
    <property type="entry name" value="ATPase_a/bsu_AS"/>
</dbReference>
<dbReference type="AlphaFoldDB" id="A0A0J8BAF2"/>
<dbReference type="InterPro" id="IPR055190">
    <property type="entry name" value="ATP-synt_VA_C"/>
</dbReference>
<evidence type="ECO:0000256" key="6">
    <source>
        <dbReference type="ARBA" id="ARBA00022781"/>
    </source>
</evidence>
<dbReference type="Gene3D" id="1.10.1140.10">
    <property type="entry name" value="Bovine Mitochondrial F1-atpase, Atp Synthase Beta Chain, Chain D, domain 3"/>
    <property type="match status" value="1"/>
</dbReference>
<evidence type="ECO:0000256" key="9">
    <source>
        <dbReference type="ARBA" id="ARBA00023065"/>
    </source>
</evidence>
<evidence type="ECO:0000256" key="8">
    <source>
        <dbReference type="ARBA" id="ARBA00022967"/>
    </source>
</evidence>
<dbReference type="GO" id="GO:0009535">
    <property type="term" value="C:chloroplast thylakoid membrane"/>
    <property type="evidence" value="ECO:0007669"/>
    <property type="project" value="TreeGrafter"/>
</dbReference>
<evidence type="ECO:0000256" key="14">
    <source>
        <dbReference type="ARBA" id="ARBA00042624"/>
    </source>
</evidence>
<evidence type="ECO:0000256" key="10">
    <source>
        <dbReference type="ARBA" id="ARBA00023136"/>
    </source>
</evidence>
<dbReference type="SUPFAM" id="SSF47917">
    <property type="entry name" value="C-terminal domain of alpha and beta subunits of F1 ATP synthase"/>
    <property type="match status" value="1"/>
</dbReference>
<keyword evidence="9" id="KW-0406">Ion transport</keyword>
<dbReference type="EC" id="7.1.2.2" evidence="3"/>
<feature type="domain" description="ATPase F1/V1/A1 complex alpha/beta subunit nucleotide-binding" evidence="17">
    <location>
        <begin position="2"/>
        <end position="67"/>
    </location>
</feature>